<feature type="compositionally biased region" description="Low complexity" evidence="1">
    <location>
        <begin position="141"/>
        <end position="162"/>
    </location>
</feature>
<feature type="compositionally biased region" description="Low complexity" evidence="1">
    <location>
        <begin position="628"/>
        <end position="640"/>
    </location>
</feature>
<comment type="caution">
    <text evidence="2">The sequence shown here is derived from an EMBL/GenBank/DDBJ whole genome shotgun (WGS) entry which is preliminary data.</text>
</comment>
<feature type="region of interest" description="Disordered" evidence="1">
    <location>
        <begin position="137"/>
        <end position="169"/>
    </location>
</feature>
<evidence type="ECO:0000313" key="2">
    <source>
        <dbReference type="EMBL" id="RUS81252.1"/>
    </source>
</evidence>
<protein>
    <submittedName>
        <fullName evidence="2">Uncharacterized protein</fullName>
    </submittedName>
</protein>
<evidence type="ECO:0000256" key="1">
    <source>
        <dbReference type="SAM" id="MobiDB-lite"/>
    </source>
</evidence>
<name>A0A3S1BDT4_ELYCH</name>
<feature type="compositionally biased region" description="Polar residues" evidence="1">
    <location>
        <begin position="267"/>
        <end position="283"/>
    </location>
</feature>
<feature type="region of interest" description="Disordered" evidence="1">
    <location>
        <begin position="1297"/>
        <end position="1319"/>
    </location>
</feature>
<feature type="compositionally biased region" description="Polar residues" evidence="1">
    <location>
        <begin position="296"/>
        <end position="308"/>
    </location>
</feature>
<evidence type="ECO:0000313" key="3">
    <source>
        <dbReference type="Proteomes" id="UP000271974"/>
    </source>
</evidence>
<feature type="compositionally biased region" description="Basic residues" evidence="1">
    <location>
        <begin position="1129"/>
        <end position="1142"/>
    </location>
</feature>
<feature type="region of interest" description="Disordered" evidence="1">
    <location>
        <begin position="747"/>
        <end position="772"/>
    </location>
</feature>
<feature type="compositionally biased region" description="Polar residues" evidence="1">
    <location>
        <begin position="757"/>
        <end position="767"/>
    </location>
</feature>
<dbReference type="Proteomes" id="UP000271974">
    <property type="component" value="Unassembled WGS sequence"/>
</dbReference>
<dbReference type="OrthoDB" id="6163226at2759"/>
<feature type="compositionally biased region" description="Low complexity" evidence="1">
    <location>
        <begin position="1"/>
        <end position="19"/>
    </location>
</feature>
<feature type="compositionally biased region" description="Low complexity" evidence="1">
    <location>
        <begin position="1350"/>
        <end position="1368"/>
    </location>
</feature>
<feature type="compositionally biased region" description="Polar residues" evidence="1">
    <location>
        <begin position="1236"/>
        <end position="1264"/>
    </location>
</feature>
<feature type="region of interest" description="Disordered" evidence="1">
    <location>
        <begin position="1029"/>
        <end position="1148"/>
    </location>
</feature>
<gene>
    <name evidence="2" type="ORF">EGW08_010994</name>
</gene>
<feature type="region of interest" description="Disordered" evidence="1">
    <location>
        <begin position="1342"/>
        <end position="1372"/>
    </location>
</feature>
<dbReference type="EMBL" id="RQTK01000348">
    <property type="protein sequence ID" value="RUS81252.1"/>
    <property type="molecule type" value="Genomic_DNA"/>
</dbReference>
<feature type="compositionally biased region" description="Pro residues" evidence="1">
    <location>
        <begin position="1412"/>
        <end position="1441"/>
    </location>
</feature>
<feature type="compositionally biased region" description="Low complexity" evidence="1">
    <location>
        <begin position="1214"/>
        <end position="1235"/>
    </location>
</feature>
<feature type="compositionally biased region" description="Polar residues" evidence="1">
    <location>
        <begin position="1297"/>
        <end position="1313"/>
    </location>
</feature>
<feature type="region of interest" description="Disordered" evidence="1">
    <location>
        <begin position="1212"/>
        <end position="1276"/>
    </location>
</feature>
<proteinExistence type="predicted"/>
<sequence length="1501" mass="158861">MLEQQQQNQLNPQQQQPQLDHQRSSGETVQMASAIAAMYGISVEEVLQMIQTPTTSAATTATPTVVPAAPPSASPTITNPLLSSGGTQAFINSEASVSGPKANQIKPPAVANRTRSHLLTEKLQLAAQQWRNMFSRNTPKAQVPQTPTVPATAASPRATASANQVEKPSWSNNAAAATFGNFLNNQFMQNVAALDNSGMIPNLPNLTKNKTATGEVHGTSSGHTFNPSNILSKPAPTNQAPAFSSFAHFPQVHSSGFQFQNLNNGALNIPPKNQQQENASASIPNLPVAPGDGSISPIQTPGVSSEQATKPPFPKELGSLVSDIRQEKTTPPPESLPNPMENFLNLNQGGQATLTAHDLSANQVVHLADHLALLAVGPSASSESKATAFRTIYQRLLTEDAHKPIPYFLVAAHQQQQHQHLGQIEAAQQQEVPVLRTKRQVGPPLPSLSVEEEKRVTQWLTQVLASAGKPATDFISLYTNVYLNINQSGTTANFQPVGITLSPAGNNANMVVESPGVTASPDLLTAKKPSQAATARSPQALPSAFPFPLSPSPVPGSTNSDMAGNPASTMQEPSVMTSHANLVLPEYDQNLPKATRESLTQTVPINSNPKQTLYKQLARSIQQGLLNPAQHATQPQPTQPSYQRTQDKTSTSQVQIDTFQPQSPTGIPTSPLQPDAALGLQSQTQRNNLFSTGVMDTPSNKLPQRQTIFPTAPTNAEPSTRPQTPINFPTLPTLPQLATQTTVPKRVRTGDAPMNPIPQTSQLQTDGGSVAPSPLPSVETIRSFNATKFNSMLQRVQNHFIKDAQPTNQPVHPVAFHPQSEIPPGTKPEPDRSQLSRPVSNGTRVSQTVIGQITNEANPPNPTGVSLPQAQPSFMNHSLFVELHNIFLKNLKKRQEQQANPNPMTNIGTGTGFNQGFGQYNQGGFPRANPMAGFGAQVPAMGMTPSWAGSMANIGTTSPAMGHANPFFNMMGMSGQGGQGGQNVFPGAGYGMGGSSQAHFPGLSHGQHGAGGFLNPGVGDVVNAISHQQVHGGSAQTGGFPPTQSHIPQQQQHQQQHYHNEHQHQQQHQHHQQQQQQGTPTDTLAVTKPGSKISNGGTVSPPKSSMEQKISKLLKAFRKASRRGNPTKTSRRQKLHPKHSNHAHSQGAISQNTSLAMVAEQLLKSNITVPVRTGQSQDAVIRVDKLLATMIETILADVPPHQRERTRAKLGLQTPSAMTGSPTSTSSSASLPPTSVFNPSTEIVNLSLPNSPSDLANSNGNSQNLSSTASHHALSSISPTSYGGATAVTPPPFSNIYTSSHMSSDPSLDLTSGTMGGGGGGGGGLGDFSLMAGMVTHAISPSLSHTQDASTSSSSSTSPPSSSPSSPSVADVSQAYETVAKALNMSSPELRQLLEARALHNANQHQQQPPVQETPPPTPAAPPTTTPAPWVPPETPEPPEAPESGEGGMDPYMFANLAAMATNTGMAAMAMANDLGVPLFNPSFTPQFQNSLLNFLGYSAY</sequence>
<organism evidence="2 3">
    <name type="scientific">Elysia chlorotica</name>
    <name type="common">Eastern emerald elysia</name>
    <name type="synonym">Sea slug</name>
    <dbReference type="NCBI Taxonomy" id="188477"/>
    <lineage>
        <taxon>Eukaryota</taxon>
        <taxon>Metazoa</taxon>
        <taxon>Spiralia</taxon>
        <taxon>Lophotrochozoa</taxon>
        <taxon>Mollusca</taxon>
        <taxon>Gastropoda</taxon>
        <taxon>Heterobranchia</taxon>
        <taxon>Euthyneura</taxon>
        <taxon>Panpulmonata</taxon>
        <taxon>Sacoglossa</taxon>
        <taxon>Placobranchoidea</taxon>
        <taxon>Plakobranchidae</taxon>
        <taxon>Elysia</taxon>
    </lineage>
</organism>
<feature type="region of interest" description="Disordered" evidence="1">
    <location>
        <begin position="521"/>
        <end position="572"/>
    </location>
</feature>
<feature type="compositionally biased region" description="Low complexity" evidence="1">
    <location>
        <begin position="1265"/>
        <end position="1276"/>
    </location>
</feature>
<feature type="compositionally biased region" description="Polar residues" evidence="1">
    <location>
        <begin position="641"/>
        <end position="672"/>
    </location>
</feature>
<feature type="compositionally biased region" description="Polar residues" evidence="1">
    <location>
        <begin position="1092"/>
        <end position="1108"/>
    </location>
</feature>
<feature type="region of interest" description="Disordered" evidence="1">
    <location>
        <begin position="896"/>
        <end position="919"/>
    </location>
</feature>
<feature type="compositionally biased region" description="Polar residues" evidence="1">
    <location>
        <begin position="555"/>
        <end position="572"/>
    </location>
</feature>
<feature type="compositionally biased region" description="Polar residues" evidence="1">
    <location>
        <begin position="835"/>
        <end position="844"/>
    </location>
</feature>
<feature type="region of interest" description="Disordered" evidence="1">
    <location>
        <begin position="628"/>
        <end position="675"/>
    </location>
</feature>
<feature type="region of interest" description="Disordered" evidence="1">
    <location>
        <begin position="806"/>
        <end position="844"/>
    </location>
</feature>
<feature type="region of interest" description="Disordered" evidence="1">
    <location>
        <begin position="1401"/>
        <end position="1449"/>
    </location>
</feature>
<feature type="region of interest" description="Disordered" evidence="1">
    <location>
        <begin position="267"/>
        <end position="317"/>
    </location>
</feature>
<feature type="region of interest" description="Disordered" evidence="1">
    <location>
        <begin position="1"/>
        <end position="28"/>
    </location>
</feature>
<accession>A0A3S1BDT4</accession>
<keyword evidence="3" id="KW-1185">Reference proteome</keyword>
<reference evidence="2 3" key="1">
    <citation type="submission" date="2019-01" db="EMBL/GenBank/DDBJ databases">
        <title>A draft genome assembly of the solar-powered sea slug Elysia chlorotica.</title>
        <authorList>
            <person name="Cai H."/>
            <person name="Li Q."/>
            <person name="Fang X."/>
            <person name="Li J."/>
            <person name="Curtis N.E."/>
            <person name="Altenburger A."/>
            <person name="Shibata T."/>
            <person name="Feng M."/>
            <person name="Maeda T."/>
            <person name="Schwartz J.A."/>
            <person name="Shigenobu S."/>
            <person name="Lundholm N."/>
            <person name="Nishiyama T."/>
            <person name="Yang H."/>
            <person name="Hasebe M."/>
            <person name="Li S."/>
            <person name="Pierce S.K."/>
            <person name="Wang J."/>
        </authorList>
    </citation>
    <scope>NUCLEOTIDE SEQUENCE [LARGE SCALE GENOMIC DNA]</scope>
    <source>
        <strain evidence="2">EC2010</strain>
        <tissue evidence="2">Whole organism of an adult</tissue>
    </source>
</reference>